<dbReference type="Pfam" id="PF00126">
    <property type="entry name" value="HTH_1"/>
    <property type="match status" value="1"/>
</dbReference>
<gene>
    <name evidence="6" type="ORF">IOQ59_12125</name>
</gene>
<feature type="domain" description="HTH lysR-type" evidence="5">
    <location>
        <begin position="1"/>
        <end position="58"/>
    </location>
</feature>
<dbReference type="GO" id="GO:0003700">
    <property type="term" value="F:DNA-binding transcription factor activity"/>
    <property type="evidence" value="ECO:0007669"/>
    <property type="project" value="InterPro"/>
</dbReference>
<name>A0A8J7FAK0_9GAMM</name>
<dbReference type="PRINTS" id="PR00039">
    <property type="entry name" value="HTHLYSR"/>
</dbReference>
<dbReference type="SUPFAM" id="SSF53850">
    <property type="entry name" value="Periplasmic binding protein-like II"/>
    <property type="match status" value="1"/>
</dbReference>
<reference evidence="6" key="1">
    <citation type="submission" date="2020-10" db="EMBL/GenBank/DDBJ databases">
        <title>Bacterium isolated from coastal waters sediment.</title>
        <authorList>
            <person name="Chen R.-J."/>
            <person name="Lu D.-C."/>
            <person name="Zhu K.-L."/>
            <person name="Du Z.-J."/>
        </authorList>
    </citation>
    <scope>NUCLEOTIDE SEQUENCE</scope>
    <source>
        <strain evidence="6">N1Y112</strain>
    </source>
</reference>
<dbReference type="Pfam" id="PF03466">
    <property type="entry name" value="LysR_substrate"/>
    <property type="match status" value="1"/>
</dbReference>
<dbReference type="AlphaFoldDB" id="A0A8J7FAK0"/>
<protein>
    <submittedName>
        <fullName evidence="6">LysR family transcriptional regulator</fullName>
    </submittedName>
</protein>
<evidence type="ECO:0000256" key="1">
    <source>
        <dbReference type="ARBA" id="ARBA00009437"/>
    </source>
</evidence>
<keyword evidence="2" id="KW-0805">Transcription regulation</keyword>
<dbReference type="InterPro" id="IPR000847">
    <property type="entry name" value="LysR_HTH_N"/>
</dbReference>
<dbReference type="Gene3D" id="3.40.190.290">
    <property type="match status" value="1"/>
</dbReference>
<comment type="caution">
    <text evidence="6">The sequence shown here is derived from an EMBL/GenBank/DDBJ whole genome shotgun (WGS) entry which is preliminary data.</text>
</comment>
<evidence type="ECO:0000256" key="2">
    <source>
        <dbReference type="ARBA" id="ARBA00023015"/>
    </source>
</evidence>
<dbReference type="Gene3D" id="1.10.10.10">
    <property type="entry name" value="Winged helix-like DNA-binding domain superfamily/Winged helix DNA-binding domain"/>
    <property type="match status" value="1"/>
</dbReference>
<dbReference type="RefSeq" id="WP_193953639.1">
    <property type="nucleotide sequence ID" value="NZ_JADEYS010000011.1"/>
</dbReference>
<keyword evidence="7" id="KW-1185">Reference proteome</keyword>
<keyword evidence="4" id="KW-0804">Transcription</keyword>
<evidence type="ECO:0000259" key="5">
    <source>
        <dbReference type="PROSITE" id="PS50931"/>
    </source>
</evidence>
<dbReference type="InterPro" id="IPR005119">
    <property type="entry name" value="LysR_subst-bd"/>
</dbReference>
<keyword evidence="3" id="KW-0238">DNA-binding</keyword>
<dbReference type="SUPFAM" id="SSF46785">
    <property type="entry name" value="Winged helix' DNA-binding domain"/>
    <property type="match status" value="1"/>
</dbReference>
<evidence type="ECO:0000313" key="6">
    <source>
        <dbReference type="EMBL" id="MBE9398005.1"/>
    </source>
</evidence>
<dbReference type="FunFam" id="1.10.10.10:FF:000001">
    <property type="entry name" value="LysR family transcriptional regulator"/>
    <property type="match status" value="1"/>
</dbReference>
<dbReference type="EMBL" id="JADEYS010000011">
    <property type="protein sequence ID" value="MBE9398005.1"/>
    <property type="molecule type" value="Genomic_DNA"/>
</dbReference>
<dbReference type="Proteomes" id="UP000640333">
    <property type="component" value="Unassembled WGS sequence"/>
</dbReference>
<dbReference type="InterPro" id="IPR050950">
    <property type="entry name" value="HTH-type_LysR_regulators"/>
</dbReference>
<dbReference type="GO" id="GO:0003677">
    <property type="term" value="F:DNA binding"/>
    <property type="evidence" value="ECO:0007669"/>
    <property type="project" value="UniProtKB-KW"/>
</dbReference>
<evidence type="ECO:0000256" key="3">
    <source>
        <dbReference type="ARBA" id="ARBA00023125"/>
    </source>
</evidence>
<organism evidence="6 7">
    <name type="scientific">Pontibacterium sinense</name>
    <dbReference type="NCBI Taxonomy" id="2781979"/>
    <lineage>
        <taxon>Bacteria</taxon>
        <taxon>Pseudomonadati</taxon>
        <taxon>Pseudomonadota</taxon>
        <taxon>Gammaproteobacteria</taxon>
        <taxon>Oceanospirillales</taxon>
        <taxon>Oceanospirillaceae</taxon>
        <taxon>Pontibacterium</taxon>
    </lineage>
</organism>
<sequence length="303" mass="33228">MDSKHLRSFLHISELGSISKAAERLNLTQPALSRQLKILEEEAGMRLLQRTGRGVSLTDAGRLLAQRAQSVISELEKISSELAAIKGTVRGELCIGFPPSVGLRLAGPVVQRFHSEYPDVQLRVEQLISGTLEQKLLAGRIDLGVLFDGTISPNLRTEPLWQEQLAVIAHPQIGLDAYSSLSLKQALQLPLILPKAPHNLRDMLEQQAFREGIPLNVEIEVDSLMIQLALVRRNLGCSIMPAALCQTELLADMLTSTDIVDPELTRTALLAWSKDHPLTTAGHIMAEMVRACAADNKDGEIFS</sequence>
<dbReference type="PANTHER" id="PTHR30419">
    <property type="entry name" value="HTH-TYPE TRANSCRIPTIONAL REGULATOR YBHD"/>
    <property type="match status" value="1"/>
</dbReference>
<evidence type="ECO:0000256" key="4">
    <source>
        <dbReference type="ARBA" id="ARBA00023163"/>
    </source>
</evidence>
<dbReference type="InterPro" id="IPR036390">
    <property type="entry name" value="WH_DNA-bd_sf"/>
</dbReference>
<accession>A0A8J7FAK0</accession>
<dbReference type="PROSITE" id="PS50931">
    <property type="entry name" value="HTH_LYSR"/>
    <property type="match status" value="1"/>
</dbReference>
<dbReference type="InterPro" id="IPR036388">
    <property type="entry name" value="WH-like_DNA-bd_sf"/>
</dbReference>
<proteinExistence type="inferred from homology"/>
<comment type="similarity">
    <text evidence="1">Belongs to the LysR transcriptional regulatory family.</text>
</comment>
<evidence type="ECO:0000313" key="7">
    <source>
        <dbReference type="Proteomes" id="UP000640333"/>
    </source>
</evidence>
<dbReference type="GO" id="GO:0005829">
    <property type="term" value="C:cytosol"/>
    <property type="evidence" value="ECO:0007669"/>
    <property type="project" value="TreeGrafter"/>
</dbReference>